<protein>
    <recommendedName>
        <fullName evidence="4">DUF1657 domain-containing protein</fullName>
    </recommendedName>
</protein>
<evidence type="ECO:0000256" key="1">
    <source>
        <dbReference type="SAM" id="Coils"/>
    </source>
</evidence>
<organism evidence="2 3">
    <name type="scientific">Salipaludibacillus aurantiacus</name>
    <dbReference type="NCBI Taxonomy" id="1601833"/>
    <lineage>
        <taxon>Bacteria</taxon>
        <taxon>Bacillati</taxon>
        <taxon>Bacillota</taxon>
        <taxon>Bacilli</taxon>
        <taxon>Bacillales</taxon>
        <taxon>Bacillaceae</taxon>
    </lineage>
</organism>
<dbReference type="RefSeq" id="WP_093050674.1">
    <property type="nucleotide sequence ID" value="NZ_FOGT01000006.1"/>
</dbReference>
<sequence>MSVGSQVQGTLVSLQSIEATLLTLAAKSSDDETKETFLKSAERTKAVLNEVQKRKMQIENEEPQYQQE</sequence>
<dbReference type="EMBL" id="FOGT01000006">
    <property type="protein sequence ID" value="SES00943.1"/>
    <property type="molecule type" value="Genomic_DNA"/>
</dbReference>
<evidence type="ECO:0000313" key="3">
    <source>
        <dbReference type="Proteomes" id="UP000198571"/>
    </source>
</evidence>
<proteinExistence type="predicted"/>
<dbReference type="AlphaFoldDB" id="A0A1H9TW13"/>
<dbReference type="InterPro" id="IPR012452">
    <property type="entry name" value="DUF1657"/>
</dbReference>
<reference evidence="3" key="1">
    <citation type="submission" date="2016-10" db="EMBL/GenBank/DDBJ databases">
        <authorList>
            <person name="Varghese N."/>
            <person name="Submissions S."/>
        </authorList>
    </citation>
    <scope>NUCLEOTIDE SEQUENCE [LARGE SCALE GENOMIC DNA]</scope>
    <source>
        <strain evidence="3">S9</strain>
    </source>
</reference>
<dbReference type="OrthoDB" id="1684731at2"/>
<accession>A0A1H9TW13</accession>
<evidence type="ECO:0000313" key="2">
    <source>
        <dbReference type="EMBL" id="SES00943.1"/>
    </source>
</evidence>
<dbReference type="Proteomes" id="UP000198571">
    <property type="component" value="Unassembled WGS sequence"/>
</dbReference>
<dbReference type="Pfam" id="PF07870">
    <property type="entry name" value="DUF1657"/>
    <property type="match status" value="1"/>
</dbReference>
<name>A0A1H9TW13_9BACI</name>
<keyword evidence="3" id="KW-1185">Reference proteome</keyword>
<evidence type="ECO:0008006" key="4">
    <source>
        <dbReference type="Google" id="ProtNLM"/>
    </source>
</evidence>
<keyword evidence="1" id="KW-0175">Coiled coil</keyword>
<feature type="coiled-coil region" evidence="1">
    <location>
        <begin position="41"/>
        <end position="68"/>
    </location>
</feature>
<gene>
    <name evidence="2" type="ORF">SAMN05518684_106102</name>
</gene>
<dbReference type="STRING" id="1601833.SAMN05518684_106102"/>